<evidence type="ECO:0000256" key="2">
    <source>
        <dbReference type="ARBA" id="ARBA00022589"/>
    </source>
</evidence>
<dbReference type="GO" id="GO:0004864">
    <property type="term" value="F:protein phosphatase inhibitor activity"/>
    <property type="evidence" value="ECO:0007669"/>
    <property type="project" value="TreeGrafter"/>
</dbReference>
<dbReference type="InterPro" id="IPR023393">
    <property type="entry name" value="START-like_dom_sf"/>
</dbReference>
<gene>
    <name evidence="4" type="ORF">LIER_08735</name>
</gene>
<dbReference type="AlphaFoldDB" id="A0AAV3PHF7"/>
<dbReference type="GO" id="GO:0010427">
    <property type="term" value="F:abscisic acid binding"/>
    <property type="evidence" value="ECO:0007669"/>
    <property type="project" value="TreeGrafter"/>
</dbReference>
<evidence type="ECO:0000259" key="3">
    <source>
        <dbReference type="Pfam" id="PF00407"/>
    </source>
</evidence>
<feature type="domain" description="Bet v I/Major latex protein" evidence="3">
    <location>
        <begin position="35"/>
        <end position="138"/>
    </location>
</feature>
<dbReference type="GO" id="GO:0005737">
    <property type="term" value="C:cytoplasm"/>
    <property type="evidence" value="ECO:0007669"/>
    <property type="project" value="TreeGrafter"/>
</dbReference>
<dbReference type="CDD" id="cd07816">
    <property type="entry name" value="Bet_v1-like"/>
    <property type="match status" value="1"/>
</dbReference>
<accession>A0AAV3PHF7</accession>
<dbReference type="PANTHER" id="PTHR31213">
    <property type="entry name" value="OS08G0374000 PROTEIN-RELATED"/>
    <property type="match status" value="1"/>
</dbReference>
<protein>
    <recommendedName>
        <fullName evidence="3">Bet v I/Major latex protein domain-containing protein</fullName>
    </recommendedName>
</protein>
<evidence type="ECO:0000313" key="4">
    <source>
        <dbReference type="EMBL" id="GAA0149598.1"/>
    </source>
</evidence>
<dbReference type="PANTHER" id="PTHR31213:SF19">
    <property type="entry name" value="BET V I_MAJOR LATEX PROTEIN DOMAIN-CONTAINING PROTEIN"/>
    <property type="match status" value="1"/>
</dbReference>
<dbReference type="InterPro" id="IPR000916">
    <property type="entry name" value="Bet_v_I/MLP"/>
</dbReference>
<evidence type="ECO:0000313" key="5">
    <source>
        <dbReference type="Proteomes" id="UP001454036"/>
    </source>
</evidence>
<dbReference type="SUPFAM" id="SSF55961">
    <property type="entry name" value="Bet v1-like"/>
    <property type="match status" value="1"/>
</dbReference>
<proteinExistence type="inferred from homology"/>
<dbReference type="GO" id="GO:0038023">
    <property type="term" value="F:signaling receptor activity"/>
    <property type="evidence" value="ECO:0007669"/>
    <property type="project" value="TreeGrafter"/>
</dbReference>
<dbReference type="GO" id="GO:0009820">
    <property type="term" value="P:alkaloid metabolic process"/>
    <property type="evidence" value="ECO:0007669"/>
    <property type="project" value="UniProtKB-KW"/>
</dbReference>
<keyword evidence="5" id="KW-1185">Reference proteome</keyword>
<sequence>MYGTICASVKNDVSVKEAWEIYGTLRLGLEAPLLVPNWLQSSELIQGDGSVGTILKINFNPGVAPFSTYKEQFTVVDNEKYVKETVMIEDGLLDKGFTLYRLRFELIKDGENSCITCCTVEYELKDDVNVKEKLCSTLISLWKPSKLFLGF</sequence>
<reference evidence="4 5" key="1">
    <citation type="submission" date="2024-01" db="EMBL/GenBank/DDBJ databases">
        <title>The complete chloroplast genome sequence of Lithospermum erythrorhizon: insights into the phylogenetic relationship among Boraginaceae species and the maternal lineages of purple gromwells.</title>
        <authorList>
            <person name="Okada T."/>
            <person name="Watanabe K."/>
        </authorList>
    </citation>
    <scope>NUCLEOTIDE SEQUENCE [LARGE SCALE GENOMIC DNA]</scope>
</reference>
<organism evidence="4 5">
    <name type="scientific">Lithospermum erythrorhizon</name>
    <name type="common">Purple gromwell</name>
    <name type="synonym">Lithospermum officinale var. erythrorhizon</name>
    <dbReference type="NCBI Taxonomy" id="34254"/>
    <lineage>
        <taxon>Eukaryota</taxon>
        <taxon>Viridiplantae</taxon>
        <taxon>Streptophyta</taxon>
        <taxon>Embryophyta</taxon>
        <taxon>Tracheophyta</taxon>
        <taxon>Spermatophyta</taxon>
        <taxon>Magnoliopsida</taxon>
        <taxon>eudicotyledons</taxon>
        <taxon>Gunneridae</taxon>
        <taxon>Pentapetalae</taxon>
        <taxon>asterids</taxon>
        <taxon>lamiids</taxon>
        <taxon>Boraginales</taxon>
        <taxon>Boraginaceae</taxon>
        <taxon>Boraginoideae</taxon>
        <taxon>Lithospermeae</taxon>
        <taxon>Lithospermum</taxon>
    </lineage>
</organism>
<dbReference type="Pfam" id="PF00407">
    <property type="entry name" value="Bet_v_1"/>
    <property type="match status" value="1"/>
</dbReference>
<comment type="caution">
    <text evidence="4">The sequence shown here is derived from an EMBL/GenBank/DDBJ whole genome shotgun (WGS) entry which is preliminary data.</text>
</comment>
<dbReference type="GO" id="GO:0009738">
    <property type="term" value="P:abscisic acid-activated signaling pathway"/>
    <property type="evidence" value="ECO:0007669"/>
    <property type="project" value="TreeGrafter"/>
</dbReference>
<name>A0AAV3PHF7_LITER</name>
<dbReference type="GO" id="GO:0006952">
    <property type="term" value="P:defense response"/>
    <property type="evidence" value="ECO:0007669"/>
    <property type="project" value="InterPro"/>
</dbReference>
<dbReference type="InterPro" id="IPR050279">
    <property type="entry name" value="Plant_def-hormone_signal"/>
</dbReference>
<evidence type="ECO:0000256" key="1">
    <source>
        <dbReference type="ARBA" id="ARBA00009744"/>
    </source>
</evidence>
<keyword evidence="2" id="KW-0017">Alkaloid metabolism</keyword>
<dbReference type="GO" id="GO:0005634">
    <property type="term" value="C:nucleus"/>
    <property type="evidence" value="ECO:0007669"/>
    <property type="project" value="TreeGrafter"/>
</dbReference>
<comment type="similarity">
    <text evidence="1">Belongs to the BetVI family.</text>
</comment>
<dbReference type="Gene3D" id="3.30.530.20">
    <property type="match status" value="1"/>
</dbReference>
<dbReference type="EMBL" id="BAABME010001433">
    <property type="protein sequence ID" value="GAA0149598.1"/>
    <property type="molecule type" value="Genomic_DNA"/>
</dbReference>
<dbReference type="Proteomes" id="UP001454036">
    <property type="component" value="Unassembled WGS sequence"/>
</dbReference>